<dbReference type="Proteomes" id="UP001632038">
    <property type="component" value="Unassembled WGS sequence"/>
</dbReference>
<gene>
    <name evidence="2" type="ORF">CASFOL_002989</name>
</gene>
<feature type="compositionally biased region" description="Polar residues" evidence="1">
    <location>
        <begin position="26"/>
        <end position="35"/>
    </location>
</feature>
<organism evidence="2 3">
    <name type="scientific">Castilleja foliolosa</name>
    <dbReference type="NCBI Taxonomy" id="1961234"/>
    <lineage>
        <taxon>Eukaryota</taxon>
        <taxon>Viridiplantae</taxon>
        <taxon>Streptophyta</taxon>
        <taxon>Embryophyta</taxon>
        <taxon>Tracheophyta</taxon>
        <taxon>Spermatophyta</taxon>
        <taxon>Magnoliopsida</taxon>
        <taxon>eudicotyledons</taxon>
        <taxon>Gunneridae</taxon>
        <taxon>Pentapetalae</taxon>
        <taxon>asterids</taxon>
        <taxon>lamiids</taxon>
        <taxon>Lamiales</taxon>
        <taxon>Orobanchaceae</taxon>
        <taxon>Pedicularideae</taxon>
        <taxon>Castillejinae</taxon>
        <taxon>Castilleja</taxon>
    </lineage>
</organism>
<dbReference type="AlphaFoldDB" id="A0ABD3EFW1"/>
<feature type="region of interest" description="Disordered" evidence="1">
    <location>
        <begin position="24"/>
        <end position="44"/>
    </location>
</feature>
<proteinExistence type="predicted"/>
<dbReference type="EMBL" id="JAVIJP010000005">
    <property type="protein sequence ID" value="KAL3653308.1"/>
    <property type="molecule type" value="Genomic_DNA"/>
</dbReference>
<dbReference type="PANTHER" id="PTHR35312:SF1">
    <property type="entry name" value="OS07G0641800 PROTEIN"/>
    <property type="match status" value="1"/>
</dbReference>
<accession>A0ABD3EFW1</accession>
<sequence length="113" mass="13181">MDEFEFRQLLELFPVVRSRDYHAESDSTSQLTRTAQNEEAKEWQDAWDEEDKRVTEFVYTEAFWGKLKLAAEKKVGAADAEKLCKALQQVYKKLVYEELALGDARKIINSRTS</sequence>
<dbReference type="PANTHER" id="PTHR35312">
    <property type="entry name" value="OS07G0641800 PROTEIN"/>
    <property type="match status" value="1"/>
</dbReference>
<evidence type="ECO:0000256" key="1">
    <source>
        <dbReference type="SAM" id="MobiDB-lite"/>
    </source>
</evidence>
<comment type="caution">
    <text evidence="2">The sequence shown here is derived from an EMBL/GenBank/DDBJ whole genome shotgun (WGS) entry which is preliminary data.</text>
</comment>
<evidence type="ECO:0000313" key="2">
    <source>
        <dbReference type="EMBL" id="KAL3653308.1"/>
    </source>
</evidence>
<evidence type="ECO:0000313" key="3">
    <source>
        <dbReference type="Proteomes" id="UP001632038"/>
    </source>
</evidence>
<reference evidence="3" key="1">
    <citation type="journal article" date="2024" name="IScience">
        <title>Strigolactones Initiate the Formation of Haustorium-like Structures in Castilleja.</title>
        <authorList>
            <person name="Buerger M."/>
            <person name="Peterson D."/>
            <person name="Chory J."/>
        </authorList>
    </citation>
    <scope>NUCLEOTIDE SEQUENCE [LARGE SCALE GENOMIC DNA]</scope>
</reference>
<protein>
    <submittedName>
        <fullName evidence="2">Uncharacterized protein</fullName>
    </submittedName>
</protein>
<keyword evidence="3" id="KW-1185">Reference proteome</keyword>
<name>A0ABD3EFW1_9LAMI</name>